<accession>A0AAV2V0R7</accession>
<proteinExistence type="predicted"/>
<organism evidence="1 2">
    <name type="scientific">Legionella pneumophila subsp. pneumophila</name>
    <dbReference type="NCBI Taxonomy" id="91891"/>
    <lineage>
        <taxon>Bacteria</taxon>
        <taxon>Pseudomonadati</taxon>
        <taxon>Pseudomonadota</taxon>
        <taxon>Gammaproteobacteria</taxon>
        <taxon>Legionellales</taxon>
        <taxon>Legionellaceae</taxon>
        <taxon>Legionella</taxon>
    </lineage>
</organism>
<evidence type="ECO:0000313" key="2">
    <source>
        <dbReference type="Proteomes" id="UP000010102"/>
    </source>
</evidence>
<protein>
    <submittedName>
        <fullName evidence="1">Uncharacterized protein</fullName>
    </submittedName>
</protein>
<dbReference type="KEGG" id="lph:LPV_3084"/>
<dbReference type="AlphaFoldDB" id="A0AAV2V0R7"/>
<evidence type="ECO:0000313" key="1">
    <source>
        <dbReference type="EMBL" id="CCD06958.1"/>
    </source>
</evidence>
<gene>
    <name evidence="1" type="ORF">LPO_3021</name>
</gene>
<name>A0AAV2V0R7_LEGPN</name>
<dbReference type="KEGG" id="lpo:LPO_3021"/>
<reference evidence="1 2" key="1">
    <citation type="submission" date="2011-07" db="EMBL/GenBank/DDBJ databases">
        <authorList>
            <person name="Genoscope - CEA"/>
        </authorList>
    </citation>
    <scope>NUCLEOTIDE SEQUENCE [LARGE SCALE GENOMIC DNA]</scope>
    <source>
        <strain evidence="2">lorraine</strain>
    </source>
</reference>
<dbReference type="EMBL" id="FQ958210">
    <property type="protein sequence ID" value="CCD06958.1"/>
    <property type="molecule type" value="Genomic_DNA"/>
</dbReference>
<dbReference type="RefSeq" id="WP_014842766.1">
    <property type="nucleotide sequence ID" value="NC_018140.1"/>
</dbReference>
<dbReference type="Proteomes" id="UP000010102">
    <property type="component" value="Chromosome"/>
</dbReference>
<sequence>MTINDRIKKFFSKEIGGWHYKPILKPVGMLIYKSIARQDLRTYYLNGVLFKLESML</sequence>